<evidence type="ECO:0000256" key="3">
    <source>
        <dbReference type="ARBA" id="ARBA00022801"/>
    </source>
</evidence>
<evidence type="ECO:0000256" key="5">
    <source>
        <dbReference type="ARBA" id="ARBA00048287"/>
    </source>
</evidence>
<feature type="compositionally biased region" description="Low complexity" evidence="6">
    <location>
        <begin position="863"/>
        <end position="886"/>
    </location>
</feature>
<dbReference type="GO" id="GO:0005634">
    <property type="term" value="C:nucleus"/>
    <property type="evidence" value="ECO:0007669"/>
    <property type="project" value="UniProtKB-SubCell"/>
</dbReference>
<reference evidence="8 9" key="1">
    <citation type="submission" date="2024-07" db="EMBL/GenBank/DDBJ databases">
        <title>Chromosome-level genome assembly of the water stick insect Ranatra chinensis (Heteroptera: Nepidae).</title>
        <authorList>
            <person name="Liu X."/>
        </authorList>
    </citation>
    <scope>NUCLEOTIDE SEQUENCE [LARGE SCALE GENOMIC DNA]</scope>
    <source>
        <strain evidence="8">Cailab_2021Rc</strain>
        <tissue evidence="8">Muscle</tissue>
    </source>
</reference>
<evidence type="ECO:0000313" key="8">
    <source>
        <dbReference type="EMBL" id="KAL1123276.1"/>
    </source>
</evidence>
<keyword evidence="3" id="KW-0378">Hydrolase</keyword>
<accession>A0ABD0Y7T1</accession>
<sequence length="906" mass="101297">MHNQAKPTPSLIAAKKNALQRMGTKKQPVFSYVKDIYQTARDSKESVRLKTGIIYDNKMLEHECLWDQNYPECPKRLSEVVNRCRELGLLERCTTLEPRLATEKEILSIHTDHHLSLLKSTHSCHDANHLETISSGYDSIFIHPSTYECSLLAAGGTIKLVDEICNQKIQNGMAFVRPPGHHAMTDEYCGYCFFNNVVLGVNHALNLGLKRILIVDWDVHHGQATQQMFYNDPRVVYFSMHRYEHGLFWPNLRESDFDYIGEGPGRGFNFNIPLNMTGMSDADYLAVFHHVLLRMAYEFQPQLIVISAGYDSALGCPEGKMEVSPACYAHLITSLMSLASGKVAVILEGGYCIKTLAESAALTLRALLGDPCPSLGRLGQPSLSIRETIWNVMYAHREFWKCFRYHNIYNIYRDSPGVKRLPQSSYNYNEPKPLRFETRNCYPFHSDIDKFNLDMRLNQLISNTKLFSPVHKVCLVYDSKMMIHRNYEDIDHLEKPERISAIFKMHDEFNLTHRLHILKSRIATEEELLSAHSKNHVQEMKNLSKLSVPELIQRKEIYHSVYLHQNSFEAASLAAGCLLQVVDSVLRGESGCGVAVVRPPGHHADIDEPCGFCIFNSVAVAAKYATSVYKLKRVLILDWDVHHGNGTQEIFNEDSDVLYISIHRFDNGEFFPQSGDGAATQVGRLEGQGFNVNIPWNKKSMGNAEYVAAFFQVVLPIAYQYNPELVLISAGFDAADGDPLGGCKVTPEGFGHMTHWLTGLANGRVVLSLEGGYNVNSVAYSMAMCTKALLGDPLAPLKQGLHPCPSAVDTIREVLDVQAEYWSCLDFRAPKNDSTAAALVCEVQLLSGLSIGDRRVAGGDSGPSSQQDKAPPQQSASSSSSLPHSSQPITLTAYLAANYEVIVFMC</sequence>
<feature type="domain" description="Histone deacetylase" evidence="7">
    <location>
        <begin position="71"/>
        <end position="366"/>
    </location>
</feature>
<dbReference type="FunFam" id="3.40.800.20:FF:000005">
    <property type="entry name" value="histone deacetylase 6"/>
    <property type="match status" value="2"/>
</dbReference>
<evidence type="ECO:0000256" key="4">
    <source>
        <dbReference type="ARBA" id="ARBA00023242"/>
    </source>
</evidence>
<evidence type="ECO:0000256" key="6">
    <source>
        <dbReference type="SAM" id="MobiDB-lite"/>
    </source>
</evidence>
<feature type="domain" description="Histone deacetylase" evidence="7">
    <location>
        <begin position="492"/>
        <end position="789"/>
    </location>
</feature>
<evidence type="ECO:0000259" key="7">
    <source>
        <dbReference type="Pfam" id="PF00850"/>
    </source>
</evidence>
<dbReference type="PANTHER" id="PTHR10625">
    <property type="entry name" value="HISTONE DEACETYLASE HDAC1-RELATED"/>
    <property type="match status" value="1"/>
</dbReference>
<comment type="catalytic activity">
    <reaction evidence="5">
        <text>N(6)-acetyl-L-lysyl-[histone] + H2O = L-lysyl-[histone] + acetate</text>
        <dbReference type="Rhea" id="RHEA:58196"/>
        <dbReference type="Rhea" id="RHEA-COMP:9845"/>
        <dbReference type="Rhea" id="RHEA-COMP:11338"/>
        <dbReference type="ChEBI" id="CHEBI:15377"/>
        <dbReference type="ChEBI" id="CHEBI:29969"/>
        <dbReference type="ChEBI" id="CHEBI:30089"/>
        <dbReference type="ChEBI" id="CHEBI:61930"/>
        <dbReference type="EC" id="3.5.1.98"/>
    </reaction>
</comment>
<dbReference type="SUPFAM" id="SSF52768">
    <property type="entry name" value="Arginase/deacetylase"/>
    <property type="match status" value="2"/>
</dbReference>
<proteinExistence type="inferred from homology"/>
<gene>
    <name evidence="8" type="ORF">AAG570_002362</name>
</gene>
<dbReference type="Pfam" id="PF00850">
    <property type="entry name" value="Hist_deacetyl"/>
    <property type="match status" value="2"/>
</dbReference>
<comment type="caution">
    <text evidence="8">The sequence shown here is derived from an EMBL/GenBank/DDBJ whole genome shotgun (WGS) entry which is preliminary data.</text>
</comment>
<dbReference type="PANTHER" id="PTHR10625:SF38">
    <property type="entry name" value="HISTONE DEACETYLASE 6, ISOFORM G"/>
    <property type="match status" value="1"/>
</dbReference>
<dbReference type="InterPro" id="IPR023801">
    <property type="entry name" value="His_deacetylse_dom"/>
</dbReference>
<dbReference type="InterPro" id="IPR023696">
    <property type="entry name" value="Ureohydrolase_dom_sf"/>
</dbReference>
<dbReference type="InterPro" id="IPR037138">
    <property type="entry name" value="His_deacetylse_dom_sf"/>
</dbReference>
<keyword evidence="4" id="KW-0539">Nucleus</keyword>
<comment type="similarity">
    <text evidence="2">Belongs to the histone deacetylase family. HD type 2 subfamily.</text>
</comment>
<evidence type="ECO:0000256" key="2">
    <source>
        <dbReference type="ARBA" id="ARBA00007738"/>
    </source>
</evidence>
<evidence type="ECO:0000313" key="9">
    <source>
        <dbReference type="Proteomes" id="UP001558652"/>
    </source>
</evidence>
<protein>
    <recommendedName>
        <fullName evidence="7">Histone deacetylase domain-containing protein</fullName>
    </recommendedName>
</protein>
<keyword evidence="9" id="KW-1185">Reference proteome</keyword>
<dbReference type="InterPro" id="IPR000286">
    <property type="entry name" value="HDACs"/>
</dbReference>
<comment type="subcellular location">
    <subcellularLocation>
        <location evidence="1">Nucleus</location>
    </subcellularLocation>
</comment>
<dbReference type="EMBL" id="JBFDAA010000012">
    <property type="protein sequence ID" value="KAL1123276.1"/>
    <property type="molecule type" value="Genomic_DNA"/>
</dbReference>
<evidence type="ECO:0000256" key="1">
    <source>
        <dbReference type="ARBA" id="ARBA00004123"/>
    </source>
</evidence>
<organism evidence="8 9">
    <name type="scientific">Ranatra chinensis</name>
    <dbReference type="NCBI Taxonomy" id="642074"/>
    <lineage>
        <taxon>Eukaryota</taxon>
        <taxon>Metazoa</taxon>
        <taxon>Ecdysozoa</taxon>
        <taxon>Arthropoda</taxon>
        <taxon>Hexapoda</taxon>
        <taxon>Insecta</taxon>
        <taxon>Pterygota</taxon>
        <taxon>Neoptera</taxon>
        <taxon>Paraneoptera</taxon>
        <taxon>Hemiptera</taxon>
        <taxon>Heteroptera</taxon>
        <taxon>Panheteroptera</taxon>
        <taxon>Nepomorpha</taxon>
        <taxon>Nepidae</taxon>
        <taxon>Ranatrinae</taxon>
        <taxon>Ranatra</taxon>
    </lineage>
</organism>
<name>A0ABD0Y7T1_9HEMI</name>
<dbReference type="CDD" id="cd10002">
    <property type="entry name" value="HDAC10_HDAC6-dom1"/>
    <property type="match status" value="1"/>
</dbReference>
<dbReference type="GO" id="GO:0141221">
    <property type="term" value="F:histone deacetylase activity, hydrolytic mechanism"/>
    <property type="evidence" value="ECO:0007669"/>
    <property type="project" value="UniProtKB-EC"/>
</dbReference>
<dbReference type="Gene3D" id="3.40.800.20">
    <property type="entry name" value="Histone deacetylase domain"/>
    <property type="match status" value="2"/>
</dbReference>
<dbReference type="AlphaFoldDB" id="A0ABD0Y7T1"/>
<dbReference type="PRINTS" id="PR01270">
    <property type="entry name" value="HDASUPER"/>
</dbReference>
<dbReference type="Proteomes" id="UP001558652">
    <property type="component" value="Unassembled WGS sequence"/>
</dbReference>
<feature type="region of interest" description="Disordered" evidence="6">
    <location>
        <begin position="856"/>
        <end position="886"/>
    </location>
</feature>